<evidence type="ECO:0000313" key="2">
    <source>
        <dbReference type="Proteomes" id="UP000295455"/>
    </source>
</evidence>
<dbReference type="EMBL" id="SLUP01000001">
    <property type="protein sequence ID" value="TCL68710.1"/>
    <property type="molecule type" value="Genomic_DNA"/>
</dbReference>
<comment type="caution">
    <text evidence="1">The sequence shown here is derived from an EMBL/GenBank/DDBJ whole genome shotgun (WGS) entry which is preliminary data.</text>
</comment>
<organism evidence="1 2">
    <name type="scientific">Mariniflexile fucanivorans</name>
    <dbReference type="NCBI Taxonomy" id="264023"/>
    <lineage>
        <taxon>Bacteria</taxon>
        <taxon>Pseudomonadati</taxon>
        <taxon>Bacteroidota</taxon>
        <taxon>Flavobacteriia</taxon>
        <taxon>Flavobacteriales</taxon>
        <taxon>Flavobacteriaceae</taxon>
        <taxon>Mariniflexile</taxon>
    </lineage>
</organism>
<gene>
    <name evidence="1" type="ORF">EV196_101129</name>
</gene>
<reference evidence="1 2" key="1">
    <citation type="submission" date="2019-03" db="EMBL/GenBank/DDBJ databases">
        <title>Genomic Encyclopedia of Type Strains, Phase IV (KMG-IV): sequencing the most valuable type-strain genomes for metagenomic binning, comparative biology and taxonomic classification.</title>
        <authorList>
            <person name="Goeker M."/>
        </authorList>
    </citation>
    <scope>NUCLEOTIDE SEQUENCE [LARGE SCALE GENOMIC DNA]</scope>
    <source>
        <strain evidence="1 2">DSM 18792</strain>
    </source>
</reference>
<sequence>MLPITLENRHNIKISKNYKMKTMKNHLIIILFSMLVLACNNKASKANTNQNKIAEENTMLEKSSTITSPCELISMEEVKSMFRIDLHMENKDVVYTYPTCIYRWEDRKFTKSVTFGGQEIKSTMPSEVLIVMVKNATEAMFNQSTTVYKQPQEISHLGSRAVWDSRISQLTFLSNKYMFHVHVKVSNNDTENKEKAVEVSKLIIGKL</sequence>
<dbReference type="Proteomes" id="UP000295455">
    <property type="component" value="Unassembled WGS sequence"/>
</dbReference>
<evidence type="ECO:0000313" key="1">
    <source>
        <dbReference type="EMBL" id="TCL68710.1"/>
    </source>
</evidence>
<name>A0A4R1RRP5_9FLAO</name>
<keyword evidence="2" id="KW-1185">Reference proteome</keyword>
<accession>A0A4R1RRP5</accession>
<dbReference type="AlphaFoldDB" id="A0A4R1RRP5"/>
<protein>
    <submittedName>
        <fullName evidence="1">Uncharacterized protein</fullName>
    </submittedName>
</protein>
<proteinExistence type="predicted"/>